<evidence type="ECO:0008006" key="6">
    <source>
        <dbReference type="Google" id="ProtNLM"/>
    </source>
</evidence>
<comment type="subcellular location">
    <subcellularLocation>
        <location evidence="1">Membrane</location>
        <topology evidence="1">Multi-pass membrane protein</topology>
    </subcellularLocation>
</comment>
<feature type="transmembrane region" description="Helical" evidence="3">
    <location>
        <begin position="259"/>
        <end position="280"/>
    </location>
</feature>
<dbReference type="Pfam" id="PF07690">
    <property type="entry name" value="MFS_1"/>
    <property type="match status" value="1"/>
</dbReference>
<accession>A0AAN7Y915</accession>
<evidence type="ECO:0000313" key="5">
    <source>
        <dbReference type="Proteomes" id="UP001309876"/>
    </source>
</evidence>
<evidence type="ECO:0000256" key="3">
    <source>
        <dbReference type="SAM" id="Phobius"/>
    </source>
</evidence>
<comment type="caution">
    <text evidence="4">The sequence shown here is derived from an EMBL/GenBank/DDBJ whole genome shotgun (WGS) entry which is preliminary data.</text>
</comment>
<feature type="transmembrane region" description="Helical" evidence="3">
    <location>
        <begin position="223"/>
        <end position="239"/>
    </location>
</feature>
<proteinExistence type="inferred from homology"/>
<organism evidence="4 5">
    <name type="scientific">Lithohypha guttulata</name>
    <dbReference type="NCBI Taxonomy" id="1690604"/>
    <lineage>
        <taxon>Eukaryota</taxon>
        <taxon>Fungi</taxon>
        <taxon>Dikarya</taxon>
        <taxon>Ascomycota</taxon>
        <taxon>Pezizomycotina</taxon>
        <taxon>Eurotiomycetes</taxon>
        <taxon>Chaetothyriomycetidae</taxon>
        <taxon>Chaetothyriales</taxon>
        <taxon>Trichomeriaceae</taxon>
        <taxon>Lithohypha</taxon>
    </lineage>
</organism>
<dbReference type="Gene3D" id="1.20.1250.20">
    <property type="entry name" value="MFS general substrate transporter like domains"/>
    <property type="match status" value="2"/>
</dbReference>
<dbReference type="AlphaFoldDB" id="A0AAN7Y915"/>
<feature type="transmembrane region" description="Helical" evidence="3">
    <location>
        <begin position="292"/>
        <end position="311"/>
    </location>
</feature>
<reference evidence="4 5" key="1">
    <citation type="submission" date="2023-08" db="EMBL/GenBank/DDBJ databases">
        <title>Black Yeasts Isolated from many extreme environments.</title>
        <authorList>
            <person name="Coleine C."/>
            <person name="Stajich J.E."/>
            <person name="Selbmann L."/>
        </authorList>
    </citation>
    <scope>NUCLEOTIDE SEQUENCE [LARGE SCALE GENOMIC DNA]</scope>
    <source>
        <strain evidence="4 5">CCFEE 5910</strain>
    </source>
</reference>
<evidence type="ECO:0000256" key="1">
    <source>
        <dbReference type="ARBA" id="ARBA00004141"/>
    </source>
</evidence>
<evidence type="ECO:0000313" key="4">
    <source>
        <dbReference type="EMBL" id="KAK5082165.1"/>
    </source>
</evidence>
<dbReference type="GO" id="GO:0022857">
    <property type="term" value="F:transmembrane transporter activity"/>
    <property type="evidence" value="ECO:0007669"/>
    <property type="project" value="InterPro"/>
</dbReference>
<dbReference type="GO" id="GO:0016020">
    <property type="term" value="C:membrane"/>
    <property type="evidence" value="ECO:0007669"/>
    <property type="project" value="UniProtKB-SubCell"/>
</dbReference>
<keyword evidence="3" id="KW-1133">Transmembrane helix</keyword>
<feature type="transmembrane region" description="Helical" evidence="3">
    <location>
        <begin position="361"/>
        <end position="381"/>
    </location>
</feature>
<feature type="transmembrane region" description="Helical" evidence="3">
    <location>
        <begin position="84"/>
        <end position="101"/>
    </location>
</feature>
<dbReference type="PANTHER" id="PTHR11360:SF156">
    <property type="entry name" value="MONOCARBOXYLATE TRANSPORTER, PUTATIVE (AFU_ORTHOLOGUE AFUA_4G14260)-RELATED"/>
    <property type="match status" value="1"/>
</dbReference>
<keyword evidence="3" id="KW-0812">Transmembrane</keyword>
<dbReference type="InterPro" id="IPR011701">
    <property type="entry name" value="MFS"/>
</dbReference>
<name>A0AAN7Y915_9EURO</name>
<dbReference type="EMBL" id="JAVRRJ010000008">
    <property type="protein sequence ID" value="KAK5082165.1"/>
    <property type="molecule type" value="Genomic_DNA"/>
</dbReference>
<keyword evidence="5" id="KW-1185">Reference proteome</keyword>
<feature type="transmembrane region" description="Helical" evidence="3">
    <location>
        <begin position="317"/>
        <end position="341"/>
    </location>
</feature>
<feature type="transmembrane region" description="Helical" evidence="3">
    <location>
        <begin position="180"/>
        <end position="202"/>
    </location>
</feature>
<dbReference type="InterPro" id="IPR036259">
    <property type="entry name" value="MFS_trans_sf"/>
</dbReference>
<dbReference type="Proteomes" id="UP001309876">
    <property type="component" value="Unassembled WGS sequence"/>
</dbReference>
<gene>
    <name evidence="4" type="ORF">LTR05_007308</name>
</gene>
<dbReference type="InterPro" id="IPR050327">
    <property type="entry name" value="Proton-linked_MCT"/>
</dbReference>
<protein>
    <recommendedName>
        <fullName evidence="6">MFS general substrate transporter</fullName>
    </recommendedName>
</protein>
<keyword evidence="3" id="KW-0472">Membrane</keyword>
<dbReference type="SUPFAM" id="SSF103473">
    <property type="entry name" value="MFS general substrate transporter"/>
    <property type="match status" value="1"/>
</dbReference>
<evidence type="ECO:0000256" key="2">
    <source>
        <dbReference type="ARBA" id="ARBA00006727"/>
    </source>
</evidence>
<feature type="transmembrane region" description="Helical" evidence="3">
    <location>
        <begin position="40"/>
        <end position="63"/>
    </location>
</feature>
<feature type="transmembrane region" description="Helical" evidence="3">
    <location>
        <begin position="107"/>
        <end position="132"/>
    </location>
</feature>
<dbReference type="PANTHER" id="PTHR11360">
    <property type="entry name" value="MONOCARBOXYLATE TRANSPORTER"/>
    <property type="match status" value="1"/>
</dbReference>
<comment type="similarity">
    <text evidence="2">Belongs to the major facilitator superfamily. Monocarboxylate porter (TC 2.A.1.13) family.</text>
</comment>
<feature type="transmembrane region" description="Helical" evidence="3">
    <location>
        <begin position="401"/>
        <end position="421"/>
    </location>
</feature>
<sequence>MPRLQDRETSNSEGIHAQDIEEHASDHLGNRHGEIHNKRLWTLAGSALVQLPIWGFAMSFGVFQEYFNTNWGSVGIKGDQSRTGLVAALCGAGLACISFTLSSFSTVVWQLILTQGVMAAFGCTLMFSPMTLSLGECYSTGNRALAYGITLSCKNIVGSVCPFLFRQLIDHYGFRVALRAWAAIGAGTSTLAILLVPTYPPFLSTNESRQRRIPWQFLKHKTFHIYSLAIILQSAGYGIPQTYLSEFAREVALLSQTSATLLLTLFNIPGIASSSFFGYLSDNKHIKLSANTVTSVSAFSSALSAFLLWGLTSRGDLALLLVFSMTFGFFAGGYSATWGGVLADMEREAAQRNEAIDTGMVYGLFNGARGVGYVVGGLASVSLLEAGSTNSVAKFAYDSSYGPLIIFSGLCSLFGGWGVLWRWDKLESWLKGINRP</sequence>